<sequence>MSGKVFIELTDGEIRFLWVDRGPLLGKLRRVALERLPLPAGIMRQGLLLEAERLTAILKAYRRERGVIPPAFLLLPWQQGFARGFRLPWFSAGQRRQALNYFIEEETPISGEEVLNDFSVVEEKRGKFLEVLAAAVRKSVLTDFVRSFAEAGFRVERVDLAVTALSCVLPLESGQNVLYLKEDEDQLEMALFRGTRLEVVRTFGKAGADADEIEVWRELKRTLFYYAAQDPDFSLQRVCTPDPATAGETGERMRQSLGYAVDVCPAVALPRDFEKFRGVLKEVPAAYAASAAYRTGQGLNLWRQEEEQRKVRRRIAWGIGAVVILLAGVFAFWWPVQARSNRLEEELAVLRPQGYRAEKSIRQEEILAESWDKLHRQPLVLADSLRVMTDWQGSGLTLTEIEYKEGKINLKGKAEKGAQVEKLMQKMQSQGWVSPVLAAYRVSGDAISFTVGASRPQAGKP</sequence>
<keyword evidence="1" id="KW-0472">Membrane</keyword>
<reference evidence="2" key="2">
    <citation type="submission" date="2020-01" db="EMBL/GenBank/DDBJ databases">
        <authorList>
            <person name="Hornung B."/>
        </authorList>
    </citation>
    <scope>NUCLEOTIDE SEQUENCE</scope>
    <source>
        <strain evidence="2">PacBioINE</strain>
    </source>
</reference>
<protein>
    <submittedName>
        <fullName evidence="3">Competence protein A</fullName>
    </submittedName>
</protein>
<dbReference type="InterPro" id="IPR043129">
    <property type="entry name" value="ATPase_NBD"/>
</dbReference>
<evidence type="ECO:0000313" key="3">
    <source>
        <dbReference type="EMBL" id="CEJ07085.1"/>
    </source>
</evidence>
<dbReference type="InterPro" id="IPR007813">
    <property type="entry name" value="PilN"/>
</dbReference>
<dbReference type="Gene3D" id="3.30.1490.300">
    <property type="match status" value="1"/>
</dbReference>
<name>A0A8S0W3E8_9FIRM</name>
<dbReference type="KEGG" id="aacx:DEACI_2265"/>
<dbReference type="AlphaFoldDB" id="A0A8S0W3E8"/>
<gene>
    <name evidence="3" type="ORF">DEACI_1541</name>
    <name evidence="2" type="ORF">DEACI_2265</name>
</gene>
<dbReference type="EMBL" id="CDGJ01000037">
    <property type="protein sequence ID" value="CEJ07085.1"/>
    <property type="molecule type" value="Genomic_DNA"/>
</dbReference>
<evidence type="ECO:0000313" key="4">
    <source>
        <dbReference type="Proteomes" id="UP001071230"/>
    </source>
</evidence>
<proteinExistence type="predicted"/>
<dbReference type="EMBL" id="LR746496">
    <property type="protein sequence ID" value="CAA7601598.1"/>
    <property type="molecule type" value="Genomic_DNA"/>
</dbReference>
<keyword evidence="1" id="KW-0812">Transmembrane</keyword>
<evidence type="ECO:0000313" key="2">
    <source>
        <dbReference type="EMBL" id="CAA7601598.1"/>
    </source>
</evidence>
<feature type="transmembrane region" description="Helical" evidence="1">
    <location>
        <begin position="315"/>
        <end position="334"/>
    </location>
</feature>
<keyword evidence="1" id="KW-1133">Transmembrane helix</keyword>
<dbReference type="SUPFAM" id="SSF53067">
    <property type="entry name" value="Actin-like ATPase domain"/>
    <property type="match status" value="1"/>
</dbReference>
<accession>A0A8S0W3E8</accession>
<dbReference type="Proteomes" id="UP001071230">
    <property type="component" value="Unassembled WGS sequence"/>
</dbReference>
<evidence type="ECO:0000256" key="1">
    <source>
        <dbReference type="SAM" id="Phobius"/>
    </source>
</evidence>
<dbReference type="Gene3D" id="3.30.420.40">
    <property type="match status" value="2"/>
</dbReference>
<dbReference type="Proteomes" id="UP000836597">
    <property type="component" value="Chromosome"/>
</dbReference>
<organism evidence="2">
    <name type="scientific">Acididesulfobacillus acetoxydans</name>
    <dbReference type="NCBI Taxonomy" id="1561005"/>
    <lineage>
        <taxon>Bacteria</taxon>
        <taxon>Bacillati</taxon>
        <taxon>Bacillota</taxon>
        <taxon>Clostridia</taxon>
        <taxon>Eubacteriales</taxon>
        <taxon>Peptococcaceae</taxon>
        <taxon>Acididesulfobacillus</taxon>
    </lineage>
</organism>
<dbReference type="RefSeq" id="WP_240985104.1">
    <property type="nucleotide sequence ID" value="NZ_CDGJ01000037.1"/>
</dbReference>
<reference evidence="3" key="1">
    <citation type="submission" date="2014-11" db="EMBL/GenBank/DDBJ databases">
        <authorList>
            <person name="Hornung B.V."/>
        </authorList>
    </citation>
    <scope>NUCLEOTIDE SEQUENCE</scope>
    <source>
        <strain evidence="3">INE</strain>
    </source>
</reference>
<dbReference type="Pfam" id="PF05137">
    <property type="entry name" value="PilN"/>
    <property type="match status" value="1"/>
</dbReference>
<keyword evidence="4" id="KW-1185">Reference proteome</keyword>